<dbReference type="InterPro" id="IPR034080">
    <property type="entry name" value="Protease_P7-like_dom"/>
</dbReference>
<organism evidence="7">
    <name type="scientific">Lentimicrobium saccharophilum</name>
    <dbReference type="NCBI Taxonomy" id="1678841"/>
    <lineage>
        <taxon>Bacteria</taxon>
        <taxon>Pseudomonadati</taxon>
        <taxon>Bacteroidota</taxon>
        <taxon>Bacteroidia</taxon>
        <taxon>Bacteroidales</taxon>
        <taxon>Lentimicrobiaceae</taxon>
        <taxon>Lentimicrobium</taxon>
    </lineage>
</organism>
<evidence type="ECO:0000256" key="4">
    <source>
        <dbReference type="ARBA" id="ARBA00022825"/>
    </source>
</evidence>
<dbReference type="GO" id="GO:0006508">
    <property type="term" value="P:proteolysis"/>
    <property type="evidence" value="ECO:0007669"/>
    <property type="project" value="UniProtKB-KW"/>
</dbReference>
<proteinExistence type="inferred from homology"/>
<evidence type="ECO:0000256" key="1">
    <source>
        <dbReference type="ARBA" id="ARBA00011073"/>
    </source>
</evidence>
<feature type="active site" description="Charge relay system" evidence="5">
    <location>
        <position position="465"/>
    </location>
</feature>
<evidence type="ECO:0000313" key="8">
    <source>
        <dbReference type="Proteomes" id="UP000053091"/>
    </source>
</evidence>
<accession>A0A0S7C232</accession>
<evidence type="ECO:0000256" key="3">
    <source>
        <dbReference type="ARBA" id="ARBA00022801"/>
    </source>
</evidence>
<dbReference type="STRING" id="1678841.TBC1_12485"/>
<dbReference type="RefSeq" id="WP_062044357.1">
    <property type="nucleotide sequence ID" value="NZ_DF968183.1"/>
</dbReference>
<evidence type="ECO:0000256" key="5">
    <source>
        <dbReference type="PROSITE-ProRule" id="PRU01240"/>
    </source>
</evidence>
<dbReference type="PROSITE" id="PS51892">
    <property type="entry name" value="SUBTILASE"/>
    <property type="match status" value="1"/>
</dbReference>
<dbReference type="InterPro" id="IPR023828">
    <property type="entry name" value="Peptidase_S8_Ser-AS"/>
</dbReference>
<evidence type="ECO:0000313" key="7">
    <source>
        <dbReference type="EMBL" id="GAP44674.1"/>
    </source>
</evidence>
<dbReference type="PRINTS" id="PR00723">
    <property type="entry name" value="SUBTILISIN"/>
</dbReference>
<keyword evidence="2 5" id="KW-0645">Protease</keyword>
<evidence type="ECO:0000259" key="6">
    <source>
        <dbReference type="Pfam" id="PF00082"/>
    </source>
</evidence>
<evidence type="ECO:0000256" key="2">
    <source>
        <dbReference type="ARBA" id="ARBA00022670"/>
    </source>
</evidence>
<feature type="domain" description="Peptidase S8/S53" evidence="6">
    <location>
        <begin position="71"/>
        <end position="502"/>
    </location>
</feature>
<dbReference type="PANTHER" id="PTHR43806:SF11">
    <property type="entry name" value="CEREVISIN-RELATED"/>
    <property type="match status" value="1"/>
</dbReference>
<keyword evidence="3 5" id="KW-0378">Hydrolase</keyword>
<dbReference type="Proteomes" id="UP000053091">
    <property type="component" value="Unassembled WGS sequence"/>
</dbReference>
<dbReference type="PROSITE" id="PS00138">
    <property type="entry name" value="SUBTILASE_SER"/>
    <property type="match status" value="1"/>
</dbReference>
<keyword evidence="8" id="KW-1185">Reference proteome</keyword>
<dbReference type="PATRIC" id="fig|1678841.3.peg.3198"/>
<protein>
    <submittedName>
        <fullName evidence="7">Subtilase family</fullName>
    </submittedName>
</protein>
<dbReference type="InterPro" id="IPR050131">
    <property type="entry name" value="Peptidase_S8_subtilisin-like"/>
</dbReference>
<dbReference type="SUPFAM" id="SSF52743">
    <property type="entry name" value="Subtilisin-like"/>
    <property type="match status" value="1"/>
</dbReference>
<gene>
    <name evidence="7" type="ORF">TBC1_12485</name>
</gene>
<feature type="active site" description="Charge relay system" evidence="5">
    <location>
        <position position="296"/>
    </location>
</feature>
<dbReference type="InterPro" id="IPR015500">
    <property type="entry name" value="Peptidase_S8_subtilisin-rel"/>
</dbReference>
<comment type="similarity">
    <text evidence="1 5">Belongs to the peptidase S8 family.</text>
</comment>
<dbReference type="AlphaFoldDB" id="A0A0S7C232"/>
<dbReference type="CDD" id="cd07483">
    <property type="entry name" value="Peptidases_S8_Subtilisin_Novo-like"/>
    <property type="match status" value="1"/>
</dbReference>
<dbReference type="Gene3D" id="3.40.50.200">
    <property type="entry name" value="Peptidase S8/S53 domain"/>
    <property type="match status" value="2"/>
</dbReference>
<dbReference type="PROSITE" id="PS00137">
    <property type="entry name" value="SUBTILASE_HIS"/>
    <property type="match status" value="1"/>
</dbReference>
<reference evidence="7" key="1">
    <citation type="journal article" date="2015" name="Genome Announc.">
        <title>Draft Genome Sequence of Bacteroidales Strain TBC1, a Novel Isolate from a Methanogenic Wastewater Treatment System.</title>
        <authorList>
            <person name="Tourlousse D.M."/>
            <person name="Matsuura N."/>
            <person name="Sun L."/>
            <person name="Toyonaga M."/>
            <person name="Kuroda K."/>
            <person name="Ohashi A."/>
            <person name="Cruz R."/>
            <person name="Yamaguchi T."/>
            <person name="Sekiguchi Y."/>
        </authorList>
    </citation>
    <scope>NUCLEOTIDE SEQUENCE [LARGE SCALE GENOMIC DNA]</scope>
    <source>
        <strain evidence="7">TBC1</strain>
    </source>
</reference>
<feature type="active site" description="Charge relay system" evidence="5">
    <location>
        <position position="79"/>
    </location>
</feature>
<dbReference type="PANTHER" id="PTHR43806">
    <property type="entry name" value="PEPTIDASE S8"/>
    <property type="match status" value="1"/>
</dbReference>
<dbReference type="EMBL" id="DF968183">
    <property type="protein sequence ID" value="GAP44674.1"/>
    <property type="molecule type" value="Genomic_DNA"/>
</dbReference>
<keyword evidence="4 5" id="KW-0720">Serine protease</keyword>
<dbReference type="InterPro" id="IPR036852">
    <property type="entry name" value="Peptidase_S8/S53_dom_sf"/>
</dbReference>
<dbReference type="OrthoDB" id="9798386at2"/>
<sequence>MIRFSKSSILLLFLSIGMIPVYSQSRGVTTIDSLDVKYLNWYNRSPVVDKVQGAATDQAYLELLKDKSPRKKVVVAVIDGGVDIYHPELQGKIWTNKKEIAGNGLDDDNNGYVDDIHGWNFIGNSKGEHLLYENMEFVRIFKKLNPRFSGVKDENGLSAEEKRLFAVYLRSKTKYEEELRKYTQRKKDLDNFEEYVNHFEEVLRKYLRKQEITVEDVKSVKTKSEMVSSAKEALLDLYNKGFTRRDLADMQKRSNDFLNYYLNLDFNPRAQVEDDPEDPGDTHYGNNDVKGPRSFHGTFVAGVIAAARGNGAGTDGVADYVEIMTLRVVPDGDERDKDVALAIRYAVDNGADIINMSFGKYFSITRGILDDAVRYAGDHNVLMIHSAGNEADNLDLTEHYPSAILADGSRVPNWITVGATSNILNKEFCGIFSNYGAENVDLFAPGVNIISLAPENKYEMGDGTSFSGPVVSGVAALVWSYYPELTALQLKDILLESSTKYPKAKVYSPDIKSPKRKKVKFATLSRTGGVVNAYNALLAAGKALPVN</sequence>
<dbReference type="InterPro" id="IPR022398">
    <property type="entry name" value="Peptidase_S8_His-AS"/>
</dbReference>
<dbReference type="InterPro" id="IPR000209">
    <property type="entry name" value="Peptidase_S8/S53_dom"/>
</dbReference>
<dbReference type="Pfam" id="PF00082">
    <property type="entry name" value="Peptidase_S8"/>
    <property type="match status" value="1"/>
</dbReference>
<name>A0A0S7C232_9BACT</name>
<dbReference type="GO" id="GO:0004252">
    <property type="term" value="F:serine-type endopeptidase activity"/>
    <property type="evidence" value="ECO:0007669"/>
    <property type="project" value="UniProtKB-UniRule"/>
</dbReference>